<dbReference type="Proteomes" id="UP000255295">
    <property type="component" value="Unassembled WGS sequence"/>
</dbReference>
<evidence type="ECO:0000313" key="1">
    <source>
        <dbReference type="EMBL" id="SUV16378.1"/>
    </source>
</evidence>
<protein>
    <submittedName>
        <fullName evidence="1">Uncharacterized protein</fullName>
    </submittedName>
</protein>
<reference evidence="1 2" key="1">
    <citation type="submission" date="2018-06" db="EMBL/GenBank/DDBJ databases">
        <authorList>
            <consortium name="Pathogen Informatics"/>
            <person name="Doyle S."/>
        </authorList>
    </citation>
    <scope>NUCLEOTIDE SEQUENCE [LARGE SCALE GENOMIC DNA]</scope>
    <source>
        <strain evidence="1 2">NCTC10338</strain>
    </source>
</reference>
<accession>A0AAJ4ZTN7</accession>
<sequence>MLFCLVSYISGSVPIALKLLKRETNIETIAELTELTITEINQLKELLD</sequence>
<dbReference type="AlphaFoldDB" id="A0AAJ4ZTN7"/>
<gene>
    <name evidence="1" type="ORF">NCTC10338_01457</name>
</gene>
<name>A0AAJ4ZTN7_LYSSH</name>
<organism evidence="1 2">
    <name type="scientific">Lysinibacillus sphaericus</name>
    <name type="common">Bacillus sphaericus</name>
    <dbReference type="NCBI Taxonomy" id="1421"/>
    <lineage>
        <taxon>Bacteria</taxon>
        <taxon>Bacillati</taxon>
        <taxon>Bacillota</taxon>
        <taxon>Bacilli</taxon>
        <taxon>Bacillales</taxon>
        <taxon>Bacillaceae</taxon>
        <taxon>Lysinibacillus</taxon>
    </lineage>
</organism>
<dbReference type="EMBL" id="UFSZ01000001">
    <property type="protein sequence ID" value="SUV16378.1"/>
    <property type="molecule type" value="Genomic_DNA"/>
</dbReference>
<proteinExistence type="predicted"/>
<evidence type="ECO:0000313" key="2">
    <source>
        <dbReference type="Proteomes" id="UP000255295"/>
    </source>
</evidence>
<dbReference type="RefSeq" id="WP_172583017.1">
    <property type="nucleotide sequence ID" value="NZ_JARTFY010000010.1"/>
</dbReference>
<comment type="caution">
    <text evidence="1">The sequence shown here is derived from an EMBL/GenBank/DDBJ whole genome shotgun (WGS) entry which is preliminary data.</text>
</comment>